<feature type="region of interest" description="Disordered" evidence="5">
    <location>
        <begin position="1"/>
        <end position="29"/>
    </location>
</feature>
<evidence type="ECO:0000256" key="4">
    <source>
        <dbReference type="SAM" id="Coils"/>
    </source>
</evidence>
<feature type="coiled-coil region" evidence="4">
    <location>
        <begin position="317"/>
        <end position="358"/>
    </location>
</feature>
<comment type="caution">
    <text evidence="7">The sequence shown here is derived from an EMBL/GenBank/DDBJ whole genome shotgun (WGS) entry which is preliminary data.</text>
</comment>
<evidence type="ECO:0000256" key="1">
    <source>
        <dbReference type="ARBA" id="ARBA00022737"/>
    </source>
</evidence>
<feature type="region of interest" description="Disordered" evidence="5">
    <location>
        <begin position="397"/>
        <end position="418"/>
    </location>
</feature>
<dbReference type="CDD" id="cd00590">
    <property type="entry name" value="RRM_SF"/>
    <property type="match status" value="1"/>
</dbReference>
<feature type="compositionally biased region" description="Basic residues" evidence="5">
    <location>
        <begin position="398"/>
        <end position="407"/>
    </location>
</feature>
<name>A0A369KAG2_HYPMA</name>
<proteinExistence type="predicted"/>
<dbReference type="InterPro" id="IPR000504">
    <property type="entry name" value="RRM_dom"/>
</dbReference>
<gene>
    <name evidence="7" type="primary">PAB1_1</name>
    <name evidence="7" type="ORF">Hypma_007319</name>
</gene>
<dbReference type="OrthoDB" id="3265210at2759"/>
<dbReference type="Gene3D" id="3.30.70.330">
    <property type="match status" value="1"/>
</dbReference>
<evidence type="ECO:0000256" key="2">
    <source>
        <dbReference type="ARBA" id="ARBA00022884"/>
    </source>
</evidence>
<keyword evidence="1" id="KW-0677">Repeat</keyword>
<evidence type="ECO:0000256" key="5">
    <source>
        <dbReference type="SAM" id="MobiDB-lite"/>
    </source>
</evidence>
<keyword evidence="8" id="KW-1185">Reference proteome</keyword>
<feature type="compositionally biased region" description="Pro residues" evidence="5">
    <location>
        <begin position="255"/>
        <end position="271"/>
    </location>
</feature>
<dbReference type="InParanoid" id="A0A369KAG2"/>
<evidence type="ECO:0000256" key="3">
    <source>
        <dbReference type="PROSITE-ProRule" id="PRU00176"/>
    </source>
</evidence>
<keyword evidence="4" id="KW-0175">Coiled coil</keyword>
<dbReference type="PROSITE" id="PS50102">
    <property type="entry name" value="RRM"/>
    <property type="match status" value="1"/>
</dbReference>
<feature type="compositionally biased region" description="Acidic residues" evidence="5">
    <location>
        <begin position="276"/>
        <end position="286"/>
    </location>
</feature>
<dbReference type="EMBL" id="LUEZ02000005">
    <property type="protein sequence ID" value="RDB30440.1"/>
    <property type="molecule type" value="Genomic_DNA"/>
</dbReference>
<feature type="region of interest" description="Disordered" evidence="5">
    <location>
        <begin position="449"/>
        <end position="490"/>
    </location>
</feature>
<feature type="compositionally biased region" description="Basic and acidic residues" evidence="5">
    <location>
        <begin position="408"/>
        <end position="418"/>
    </location>
</feature>
<dbReference type="SUPFAM" id="SSF54928">
    <property type="entry name" value="RNA-binding domain, RBD"/>
    <property type="match status" value="2"/>
</dbReference>
<keyword evidence="2 3" id="KW-0694">RNA-binding</keyword>
<feature type="region of interest" description="Disordered" evidence="5">
    <location>
        <begin position="233"/>
        <end position="296"/>
    </location>
</feature>
<dbReference type="PANTHER" id="PTHR24012">
    <property type="entry name" value="RNA BINDING PROTEIN"/>
    <property type="match status" value="1"/>
</dbReference>
<dbReference type="InterPro" id="IPR012677">
    <property type="entry name" value="Nucleotide-bd_a/b_plait_sf"/>
</dbReference>
<accession>A0A369KAG2</accession>
<organism evidence="7 8">
    <name type="scientific">Hypsizygus marmoreus</name>
    <name type="common">White beech mushroom</name>
    <name type="synonym">Agaricus marmoreus</name>
    <dbReference type="NCBI Taxonomy" id="39966"/>
    <lineage>
        <taxon>Eukaryota</taxon>
        <taxon>Fungi</taxon>
        <taxon>Dikarya</taxon>
        <taxon>Basidiomycota</taxon>
        <taxon>Agaricomycotina</taxon>
        <taxon>Agaricomycetes</taxon>
        <taxon>Agaricomycetidae</taxon>
        <taxon>Agaricales</taxon>
        <taxon>Tricholomatineae</taxon>
        <taxon>Lyophyllaceae</taxon>
        <taxon>Hypsizygus</taxon>
    </lineage>
</organism>
<dbReference type="STRING" id="39966.A0A369KAG2"/>
<evidence type="ECO:0000313" key="7">
    <source>
        <dbReference type="EMBL" id="RDB30440.1"/>
    </source>
</evidence>
<dbReference type="SMART" id="SM00360">
    <property type="entry name" value="RRM"/>
    <property type="match status" value="1"/>
</dbReference>
<protein>
    <submittedName>
        <fullName evidence="7">Polyadenylate-binding protein, cytoplasmic and nuclear</fullName>
    </submittedName>
</protein>
<dbReference type="Proteomes" id="UP000076154">
    <property type="component" value="Unassembled WGS sequence"/>
</dbReference>
<sequence length="626" mass="71978">MFEGFVTQGIFLQDDDPPGSSAQKDWRKSRLAPGTQSAKIVFFSIAEAEKALALLHLRNIPCILPPVPLVLSTSKESRFSGNPRIVKLLPKGYTELQLYELLRPFGCLAYVRIHDFGAVVQFWTESDAENAEVAVRTAFSRDLRITLQAYDPCKLSCANLSPEVNEESLENYFKKYGSIISVTVLPRQNGNSCGLGFVLFSAPDEASSAIKALHGTTWRSKIISVRYHEPKTSATIPAPANHSDSTPCEEKPIEDPPPPEVHPQYGIPPDPSVQETADDGPNDEEQGAQNVEGLRDDHIVPPITATEKEQAVPQAEIEGMRDQIQMLEKHNRELECELRDKETRIELLEERVATLLGQAEGDRDECENWRRKFLVADSRCKILELEADRPLWEEANRKRAMKKKKEAKRAEEARRKAEVEESERRMREFLAEGRRRELEEKRRKEQEEAARKAREQEERDKMQKERDRQEAWRRATESEQERCRKRDSRLPTRGSWTNKLALERFLLVSNEFEQLKFSESKPLTLGSIPWPTCDNPAHLSPEKVDWDMVEIFFSYVQSTYSVPEYNRLVQRIHRLFHPDKWQSRRILETVQDTDLRNSLGLAGNKVAQAMTPLWRKTKGYVSESQD</sequence>
<evidence type="ECO:0000259" key="6">
    <source>
        <dbReference type="PROSITE" id="PS50102"/>
    </source>
</evidence>
<reference evidence="7" key="1">
    <citation type="submission" date="2018-04" db="EMBL/GenBank/DDBJ databases">
        <title>Whole genome sequencing of Hypsizygus marmoreus.</title>
        <authorList>
            <person name="Choi I.-G."/>
            <person name="Min B."/>
            <person name="Kim J.-G."/>
            <person name="Kim S."/>
            <person name="Oh Y.-L."/>
            <person name="Kong W.-S."/>
            <person name="Park H."/>
            <person name="Jeong J."/>
            <person name="Song E.-S."/>
        </authorList>
    </citation>
    <scope>NUCLEOTIDE SEQUENCE [LARGE SCALE GENOMIC DNA]</scope>
    <source>
        <strain evidence="7">51987-8</strain>
    </source>
</reference>
<dbReference type="GO" id="GO:0003723">
    <property type="term" value="F:RNA binding"/>
    <property type="evidence" value="ECO:0007669"/>
    <property type="project" value="UniProtKB-UniRule"/>
</dbReference>
<dbReference type="AlphaFoldDB" id="A0A369KAG2"/>
<evidence type="ECO:0000313" key="8">
    <source>
        <dbReference type="Proteomes" id="UP000076154"/>
    </source>
</evidence>
<feature type="domain" description="RRM" evidence="6">
    <location>
        <begin position="153"/>
        <end position="230"/>
    </location>
</feature>
<dbReference type="Pfam" id="PF00076">
    <property type="entry name" value="RRM_1"/>
    <property type="match status" value="1"/>
</dbReference>
<dbReference type="InterPro" id="IPR035979">
    <property type="entry name" value="RBD_domain_sf"/>
</dbReference>